<dbReference type="InterPro" id="IPR025877">
    <property type="entry name" value="MobA-like_NTP_Trfase"/>
</dbReference>
<dbReference type="Pfam" id="PF12804">
    <property type="entry name" value="NTP_transf_3"/>
    <property type="match status" value="1"/>
</dbReference>
<dbReference type="PANTHER" id="PTHR19136:SF81">
    <property type="entry name" value="MOLYBDENUM COFACTOR GUANYLYLTRANSFERASE"/>
    <property type="match status" value="1"/>
</dbReference>
<evidence type="ECO:0000256" key="1">
    <source>
        <dbReference type="ARBA" id="ARBA00022679"/>
    </source>
</evidence>
<dbReference type="SUPFAM" id="SSF53448">
    <property type="entry name" value="Nucleotide-diphospho-sugar transferases"/>
    <property type="match status" value="1"/>
</dbReference>
<protein>
    <submittedName>
        <fullName evidence="4">Molybdopterin-guanine dinucleotide biosynthesis protein A</fullName>
    </submittedName>
</protein>
<keyword evidence="5" id="KW-1185">Reference proteome</keyword>
<feature type="domain" description="MobA-like NTP transferase" evidence="3">
    <location>
        <begin position="18"/>
        <end position="210"/>
    </location>
</feature>
<sequence length="248" mass="25526">MAEMTACEPGREAPPVAAVVLAGGGGRRLGGVHKPALTAGGRTLLDRVLHALRGVRPVVVVGPTISTEVEVHWTREEPPLGGPVAALAAGLDRLAEIVSAAQNADDLIAARPGRGTDDRAAAASAPGEDSAAGDSAGEVLLYAGDQAVLTADTGDRLRAALRARPAADGAVLVDETGRRQWLISCWRVAALRAALPARVHGASLRSVLGALVVAEVTSRPGEAWDVDTPDDLRRLRTGTDPDTGPRPR</sequence>
<reference evidence="5" key="1">
    <citation type="submission" date="2016-06" db="EMBL/GenBank/DDBJ databases">
        <title>Complete genome sequence of Actinoalloteichus fjordicus DSM 46855 (=ADI127-17), type strain of the new species Actinoalloteichus fjordicus.</title>
        <authorList>
            <person name="Ruckert C."/>
            <person name="Nouioui I."/>
            <person name="Willmese J."/>
            <person name="van Wezel G."/>
            <person name="Klenk H.-P."/>
            <person name="Kalinowski J."/>
            <person name="Zotchev S.B."/>
        </authorList>
    </citation>
    <scope>NUCLEOTIDE SEQUENCE [LARGE SCALE GENOMIC DNA]</scope>
    <source>
        <strain evidence="5">ADI127-7</strain>
    </source>
</reference>
<dbReference type="Gene3D" id="3.90.550.10">
    <property type="entry name" value="Spore Coat Polysaccharide Biosynthesis Protein SpsA, Chain A"/>
    <property type="match status" value="1"/>
</dbReference>
<dbReference type="PANTHER" id="PTHR19136">
    <property type="entry name" value="MOLYBDENUM COFACTOR GUANYLYLTRANSFERASE"/>
    <property type="match status" value="1"/>
</dbReference>
<feature type="region of interest" description="Disordered" evidence="2">
    <location>
        <begin position="222"/>
        <end position="248"/>
    </location>
</feature>
<dbReference type="GO" id="GO:0016779">
    <property type="term" value="F:nucleotidyltransferase activity"/>
    <property type="evidence" value="ECO:0007669"/>
    <property type="project" value="UniProtKB-ARBA"/>
</dbReference>
<organism evidence="4 5">
    <name type="scientific">Actinoalloteichus fjordicus</name>
    <dbReference type="NCBI Taxonomy" id="1612552"/>
    <lineage>
        <taxon>Bacteria</taxon>
        <taxon>Bacillati</taxon>
        <taxon>Actinomycetota</taxon>
        <taxon>Actinomycetes</taxon>
        <taxon>Pseudonocardiales</taxon>
        <taxon>Pseudonocardiaceae</taxon>
        <taxon>Actinoalloteichus</taxon>
    </lineage>
</organism>
<gene>
    <name evidence="4" type="ORF">UA74_11505</name>
</gene>
<evidence type="ECO:0000313" key="5">
    <source>
        <dbReference type="Proteomes" id="UP000185511"/>
    </source>
</evidence>
<dbReference type="KEGG" id="acad:UA74_11505"/>
<dbReference type="AlphaFoldDB" id="A0AAC9PS18"/>
<keyword evidence="1" id="KW-0808">Transferase</keyword>
<feature type="compositionally biased region" description="Low complexity" evidence="2">
    <location>
        <begin position="121"/>
        <end position="133"/>
    </location>
</feature>
<dbReference type="InterPro" id="IPR029044">
    <property type="entry name" value="Nucleotide-diphossugar_trans"/>
</dbReference>
<feature type="region of interest" description="Disordered" evidence="2">
    <location>
        <begin position="109"/>
        <end position="133"/>
    </location>
</feature>
<name>A0AAC9PS18_9PSEU</name>
<proteinExistence type="predicted"/>
<evidence type="ECO:0000259" key="3">
    <source>
        <dbReference type="Pfam" id="PF12804"/>
    </source>
</evidence>
<evidence type="ECO:0000313" key="4">
    <source>
        <dbReference type="EMBL" id="APU14361.1"/>
    </source>
</evidence>
<dbReference type="Proteomes" id="UP000185511">
    <property type="component" value="Chromosome"/>
</dbReference>
<accession>A0AAC9PS18</accession>
<dbReference type="EMBL" id="CP016076">
    <property type="protein sequence ID" value="APU14361.1"/>
    <property type="molecule type" value="Genomic_DNA"/>
</dbReference>
<evidence type="ECO:0000256" key="2">
    <source>
        <dbReference type="SAM" id="MobiDB-lite"/>
    </source>
</evidence>
<dbReference type="RefSeq" id="WP_075740259.1">
    <property type="nucleotide sequence ID" value="NZ_CP016076.1"/>
</dbReference>
<feature type="compositionally biased region" description="Basic and acidic residues" evidence="2">
    <location>
        <begin position="230"/>
        <end position="248"/>
    </location>
</feature>